<reference evidence="9 10" key="1">
    <citation type="submission" date="2017-07" db="EMBL/GenBank/DDBJ databases">
        <title>Fictibacillus sp. nov. GDSW-R2A3 Genome sequencing and assembly.</title>
        <authorList>
            <person name="Mayilraj S."/>
        </authorList>
    </citation>
    <scope>NUCLEOTIDE SEQUENCE [LARGE SCALE GENOMIC DNA]</scope>
    <source>
        <strain evidence="9 10">GDSW-R2A3</strain>
    </source>
</reference>
<evidence type="ECO:0000256" key="7">
    <source>
        <dbReference type="SAM" id="Phobius"/>
    </source>
</evidence>
<evidence type="ECO:0000259" key="8">
    <source>
        <dbReference type="PROSITE" id="PS50850"/>
    </source>
</evidence>
<keyword evidence="2" id="KW-0813">Transport</keyword>
<evidence type="ECO:0000256" key="4">
    <source>
        <dbReference type="ARBA" id="ARBA00022692"/>
    </source>
</evidence>
<feature type="transmembrane region" description="Helical" evidence="7">
    <location>
        <begin position="384"/>
        <end position="406"/>
    </location>
</feature>
<feature type="transmembrane region" description="Helical" evidence="7">
    <location>
        <begin position="266"/>
        <end position="289"/>
    </location>
</feature>
<comment type="caution">
    <text evidence="9">The sequence shown here is derived from an EMBL/GenBank/DDBJ whole genome shotgun (WGS) entry which is preliminary data.</text>
</comment>
<dbReference type="PANTHER" id="PTHR43266:SF8">
    <property type="entry name" value="MACROLIDE-EFFLUX PROTEIN"/>
    <property type="match status" value="1"/>
</dbReference>
<dbReference type="GO" id="GO:0005886">
    <property type="term" value="C:plasma membrane"/>
    <property type="evidence" value="ECO:0007669"/>
    <property type="project" value="UniProtKB-SubCell"/>
</dbReference>
<evidence type="ECO:0000313" key="9">
    <source>
        <dbReference type="EMBL" id="OYD59277.1"/>
    </source>
</evidence>
<dbReference type="PROSITE" id="PS50850">
    <property type="entry name" value="MFS"/>
    <property type="match status" value="1"/>
</dbReference>
<feature type="domain" description="Major facilitator superfamily (MFS) profile" evidence="8">
    <location>
        <begin position="12"/>
        <end position="410"/>
    </location>
</feature>
<feature type="transmembrane region" description="Helical" evidence="7">
    <location>
        <begin position="355"/>
        <end position="378"/>
    </location>
</feature>
<feature type="transmembrane region" description="Helical" evidence="7">
    <location>
        <begin position="228"/>
        <end position="254"/>
    </location>
</feature>
<dbReference type="OrthoDB" id="9775268at2"/>
<gene>
    <name evidence="9" type="ORF">CGZ90_05120</name>
</gene>
<keyword evidence="3" id="KW-1003">Cell membrane</keyword>
<feature type="transmembrane region" description="Helical" evidence="7">
    <location>
        <begin position="12"/>
        <end position="39"/>
    </location>
</feature>
<dbReference type="AlphaFoldDB" id="A0A235FEC3"/>
<dbReference type="Proteomes" id="UP000215059">
    <property type="component" value="Unassembled WGS sequence"/>
</dbReference>
<keyword evidence="4 7" id="KW-0812">Transmembrane</keyword>
<dbReference type="EMBL" id="NOII01000001">
    <property type="protein sequence ID" value="OYD59277.1"/>
    <property type="molecule type" value="Genomic_DNA"/>
</dbReference>
<dbReference type="InterPro" id="IPR020846">
    <property type="entry name" value="MFS_dom"/>
</dbReference>
<comment type="subcellular location">
    <subcellularLocation>
        <location evidence="1">Cell membrane</location>
        <topology evidence="1">Multi-pass membrane protein</topology>
    </subcellularLocation>
</comment>
<dbReference type="InterPro" id="IPR036259">
    <property type="entry name" value="MFS_trans_sf"/>
</dbReference>
<evidence type="ECO:0000313" key="10">
    <source>
        <dbReference type="Proteomes" id="UP000215059"/>
    </source>
</evidence>
<dbReference type="Pfam" id="PF07690">
    <property type="entry name" value="MFS_1"/>
    <property type="match status" value="1"/>
</dbReference>
<keyword evidence="10" id="KW-1185">Reference proteome</keyword>
<proteinExistence type="predicted"/>
<keyword evidence="6 7" id="KW-0472">Membrane</keyword>
<evidence type="ECO:0000256" key="3">
    <source>
        <dbReference type="ARBA" id="ARBA00022475"/>
    </source>
</evidence>
<name>A0A235FEC3_9BACL</name>
<sequence length="426" mass="47337">MKEFIRIFQNRNFLKLFLANFTSTLGSIIGVTAFMFYLLDTYSGKPVYATMAELMYALPTMAVFFLVGVVADRMDRQKVAVYSDYICAFLSLVLIFTIESQMIVLVFAVLFLRSAIGKFFFPADQAMLQGILSKDEYAISAGINQMVSSVFMLFGTMIAVFIYWAGGIKGAIAFDMVTFLVSGLLIQSMKVNKEVRLPNGPHTVRDLHLKMVWKDFASGFSYIWNYKLLLTLIMGFFVFGMVNGALSVMPAFIMKYKLAPDNYEKMLMIMGVVFGIAVLAGSVICSMLVKKLKLSTAIIWGLIITGIFIGLCGLPKTTFYFYVMAAGAGLSIPLTNIGLGGWMPKIVDKKMMGRVQGWISPLQMLSHSLTLGFIALFYPKIVSINVLFYAVGGALVLVGIFYMILLPRFEERKEVKEEKPAAAVGV</sequence>
<feature type="transmembrane region" description="Helical" evidence="7">
    <location>
        <begin position="142"/>
        <end position="164"/>
    </location>
</feature>
<dbReference type="SUPFAM" id="SSF103473">
    <property type="entry name" value="MFS general substrate transporter"/>
    <property type="match status" value="1"/>
</dbReference>
<dbReference type="Gene3D" id="1.20.1250.20">
    <property type="entry name" value="MFS general substrate transporter like domains"/>
    <property type="match status" value="2"/>
</dbReference>
<organism evidence="9 10">
    <name type="scientific">Fictibacillus aquaticus</name>
    <dbReference type="NCBI Taxonomy" id="2021314"/>
    <lineage>
        <taxon>Bacteria</taxon>
        <taxon>Bacillati</taxon>
        <taxon>Bacillota</taxon>
        <taxon>Bacilli</taxon>
        <taxon>Bacillales</taxon>
        <taxon>Fictibacillaceae</taxon>
        <taxon>Fictibacillus</taxon>
    </lineage>
</organism>
<evidence type="ECO:0000256" key="1">
    <source>
        <dbReference type="ARBA" id="ARBA00004651"/>
    </source>
</evidence>
<accession>A0A235FEC3</accession>
<dbReference type="PANTHER" id="PTHR43266">
    <property type="entry name" value="MACROLIDE-EFFLUX PROTEIN"/>
    <property type="match status" value="1"/>
</dbReference>
<feature type="transmembrane region" description="Helical" evidence="7">
    <location>
        <begin position="54"/>
        <end position="72"/>
    </location>
</feature>
<evidence type="ECO:0000256" key="2">
    <source>
        <dbReference type="ARBA" id="ARBA00022448"/>
    </source>
</evidence>
<dbReference type="InterPro" id="IPR011701">
    <property type="entry name" value="MFS"/>
</dbReference>
<feature type="transmembrane region" description="Helical" evidence="7">
    <location>
        <begin position="320"/>
        <end position="343"/>
    </location>
</feature>
<evidence type="ECO:0000256" key="6">
    <source>
        <dbReference type="ARBA" id="ARBA00023136"/>
    </source>
</evidence>
<protein>
    <submittedName>
        <fullName evidence="9">MFS transporter</fullName>
    </submittedName>
</protein>
<keyword evidence="5 7" id="KW-1133">Transmembrane helix</keyword>
<feature type="transmembrane region" description="Helical" evidence="7">
    <location>
        <begin position="296"/>
        <end position="314"/>
    </location>
</feature>
<dbReference type="CDD" id="cd06173">
    <property type="entry name" value="MFS_MefA_like"/>
    <property type="match status" value="1"/>
</dbReference>
<dbReference type="GO" id="GO:0022857">
    <property type="term" value="F:transmembrane transporter activity"/>
    <property type="evidence" value="ECO:0007669"/>
    <property type="project" value="InterPro"/>
</dbReference>
<dbReference type="RefSeq" id="WP_094251238.1">
    <property type="nucleotide sequence ID" value="NZ_JBHLXL010000001.1"/>
</dbReference>
<evidence type="ECO:0000256" key="5">
    <source>
        <dbReference type="ARBA" id="ARBA00022989"/>
    </source>
</evidence>